<evidence type="ECO:0000313" key="8">
    <source>
        <dbReference type="EMBL" id="CAI9954286.1"/>
    </source>
</evidence>
<gene>
    <name evidence="9" type="ORF">HINF_LOCUS41804</name>
    <name evidence="8" type="ORF">HINF_LOCUS41931</name>
    <name evidence="10" type="ORF">HINF_LOCUS67933</name>
</gene>
<feature type="transmembrane region" description="Helical" evidence="7">
    <location>
        <begin position="558"/>
        <end position="578"/>
    </location>
</feature>
<evidence type="ECO:0000313" key="11">
    <source>
        <dbReference type="Proteomes" id="UP001642409"/>
    </source>
</evidence>
<comment type="function">
    <text evidence="7">Choline transporter.</text>
</comment>
<organism evidence="8">
    <name type="scientific">Hexamita inflata</name>
    <dbReference type="NCBI Taxonomy" id="28002"/>
    <lineage>
        <taxon>Eukaryota</taxon>
        <taxon>Metamonada</taxon>
        <taxon>Diplomonadida</taxon>
        <taxon>Hexamitidae</taxon>
        <taxon>Hexamitinae</taxon>
        <taxon>Hexamita</taxon>
    </lineage>
</organism>
<dbReference type="AlphaFoldDB" id="A0AA86Q8L6"/>
<dbReference type="EMBL" id="CAXDID020000168">
    <property type="protein sequence ID" value="CAL6046597.1"/>
    <property type="molecule type" value="Genomic_DNA"/>
</dbReference>
<feature type="transmembrane region" description="Helical" evidence="7">
    <location>
        <begin position="393"/>
        <end position="417"/>
    </location>
</feature>
<keyword evidence="4 7" id="KW-1133">Transmembrane helix</keyword>
<keyword evidence="3 7" id="KW-0812">Transmembrane</keyword>
<feature type="transmembrane region" description="Helical" evidence="7">
    <location>
        <begin position="501"/>
        <end position="522"/>
    </location>
</feature>
<evidence type="ECO:0000256" key="5">
    <source>
        <dbReference type="ARBA" id="ARBA00023136"/>
    </source>
</evidence>
<feature type="transmembrane region" description="Helical" evidence="7">
    <location>
        <begin position="343"/>
        <end position="364"/>
    </location>
</feature>
<dbReference type="GO" id="GO:0005886">
    <property type="term" value="C:plasma membrane"/>
    <property type="evidence" value="ECO:0007669"/>
    <property type="project" value="UniProtKB-SubCell"/>
</dbReference>
<comment type="caution">
    <text evidence="8">The sequence shown here is derived from an EMBL/GenBank/DDBJ whole genome shotgun (WGS) entry which is preliminary data.</text>
</comment>
<dbReference type="InterPro" id="IPR007603">
    <property type="entry name" value="Choline_transptr-like"/>
</dbReference>
<feature type="transmembrane region" description="Helical" evidence="7">
    <location>
        <begin position="437"/>
        <end position="465"/>
    </location>
</feature>
<evidence type="ECO:0000313" key="9">
    <source>
        <dbReference type="EMBL" id="CAL6046597.1"/>
    </source>
</evidence>
<evidence type="ECO:0000256" key="3">
    <source>
        <dbReference type="ARBA" id="ARBA00022692"/>
    </source>
</evidence>
<proteinExistence type="inferred from homology"/>
<feature type="transmembrane region" description="Helical" evidence="7">
    <location>
        <begin position="660"/>
        <end position="681"/>
    </location>
</feature>
<dbReference type="PANTHER" id="PTHR12385:SF14">
    <property type="entry name" value="CHOLINE TRANSPORTER-LIKE 2"/>
    <property type="match status" value="1"/>
</dbReference>
<accession>A0AA86Q8L6</accession>
<dbReference type="Proteomes" id="UP001642409">
    <property type="component" value="Unassembled WGS sequence"/>
</dbReference>
<reference evidence="8" key="1">
    <citation type="submission" date="2023-06" db="EMBL/GenBank/DDBJ databases">
        <authorList>
            <person name="Kurt Z."/>
        </authorList>
    </citation>
    <scope>NUCLEOTIDE SEQUENCE</scope>
</reference>
<keyword evidence="11" id="KW-1185">Reference proteome</keyword>
<reference evidence="9 11" key="2">
    <citation type="submission" date="2024-07" db="EMBL/GenBank/DDBJ databases">
        <authorList>
            <person name="Akdeniz Z."/>
        </authorList>
    </citation>
    <scope>NUCLEOTIDE SEQUENCE [LARGE SCALE GENOMIC DNA]</scope>
</reference>
<protein>
    <recommendedName>
        <fullName evidence="7">Choline transporter-like protein</fullName>
    </recommendedName>
</protein>
<feature type="transmembrane region" description="Helical" evidence="7">
    <location>
        <begin position="688"/>
        <end position="709"/>
    </location>
</feature>
<name>A0AA86Q8L6_9EUKA</name>
<evidence type="ECO:0000256" key="2">
    <source>
        <dbReference type="ARBA" id="ARBA00007168"/>
    </source>
</evidence>
<comment type="similarity">
    <text evidence="2 7">Belongs to the CTL (choline transporter-like) family.</text>
</comment>
<evidence type="ECO:0000256" key="7">
    <source>
        <dbReference type="RuleBase" id="RU368066"/>
    </source>
</evidence>
<dbReference type="EMBL" id="CATOUU010000846">
    <property type="protein sequence ID" value="CAI9954286.1"/>
    <property type="molecule type" value="Genomic_DNA"/>
</dbReference>
<keyword evidence="6" id="KW-0325">Glycoprotein</keyword>
<dbReference type="PANTHER" id="PTHR12385">
    <property type="entry name" value="CHOLINE TRANSPORTER-LIKE (SLC FAMILY 44)"/>
    <property type="match status" value="1"/>
</dbReference>
<comment type="subcellular location">
    <subcellularLocation>
        <location evidence="7">Cell membrane</location>
        <topology evidence="7">Multi-pass membrane protein</topology>
    </subcellularLocation>
    <subcellularLocation>
        <location evidence="1">Membrane</location>
        <topology evidence="1">Multi-pass membrane protein</topology>
    </subcellularLocation>
</comment>
<evidence type="ECO:0000256" key="1">
    <source>
        <dbReference type="ARBA" id="ARBA00004141"/>
    </source>
</evidence>
<evidence type="ECO:0000313" key="10">
    <source>
        <dbReference type="EMBL" id="CAL6095404.1"/>
    </source>
</evidence>
<sequence>MSAPTFENKIKPATQVQPIQKSQVSPIVDPKKRKCRDLFCTVWFILFWAGVVAIIVVGAKNPDFKNEKVLDRAFLYIRPGDEIRRMCGYSANTQPDILSADYSAQVRSAGQMELFCGLMKFKYSVELTSINCADLTDSVKARAFMIILNQIYNEMSNYPIGLRTFTETVCVSQMNCNAIPNNAMYTCHREFEDLYKTFSTNIQSITTKSHAQFYTEAEYLDIISTMISKDQNYNFMRQFCVQLPSYQGSNTSARDDFIDVPLMSQSPIDAHYCIQDVKALAKQTINGVSSLPGAQYIINYFNDMGNYMIVEMRTQQVAVIVSCCASLVIAYVVLLLMKIFVWVIVWGIVILFIAGSGLLAAWLIKMGLDMQQENEYRQMIYGYVDQKINRNIVILKTCGSVFAIISIVSLFCLCCFFRSIRITVAVINTATDALRKLFMMVFLPLVFVPIVVGHLVWTVGAAYFYNCMGKFDVKYNEFNFYIQSVDPTTHLITQDIDYLNLFFFLVIVFAIFWGVFFFYSVLEFILSSMITQWYFSTDPKRKTKGFLRNALKMLCKQVGTLVFSSCITAIVVWIRWFFEYVYKRIMHNEKMKDNKTVKALSWVVRTLLYLLQKFIQYTNRNTQVLASITGESYCKSAKMAIKFEFSHMKTVFILNTLGDFFLFLAKVFITVLCMAICYAICKYSDNPTMIFTPVLCTCGVTFCVAFYIIEILELTVDTIFMAFLYEDTFMLTERSRGVESFAPKTLSKLLSDEGKTASEGRSEMVV</sequence>
<feature type="transmembrane region" description="Helical" evidence="7">
    <location>
        <begin position="38"/>
        <end position="59"/>
    </location>
</feature>
<evidence type="ECO:0000256" key="6">
    <source>
        <dbReference type="ARBA" id="ARBA00023180"/>
    </source>
</evidence>
<dbReference type="Pfam" id="PF04515">
    <property type="entry name" value="Choline_transpo"/>
    <property type="match status" value="1"/>
</dbReference>
<keyword evidence="5 7" id="KW-0472">Membrane</keyword>
<dbReference type="GO" id="GO:0022857">
    <property type="term" value="F:transmembrane transporter activity"/>
    <property type="evidence" value="ECO:0007669"/>
    <property type="project" value="UniProtKB-UniRule"/>
</dbReference>
<dbReference type="EMBL" id="CAXDID020000475">
    <property type="protein sequence ID" value="CAL6095404.1"/>
    <property type="molecule type" value="Genomic_DNA"/>
</dbReference>
<feature type="transmembrane region" description="Helical" evidence="7">
    <location>
        <begin position="317"/>
        <end position="336"/>
    </location>
</feature>
<evidence type="ECO:0000256" key="4">
    <source>
        <dbReference type="ARBA" id="ARBA00022989"/>
    </source>
</evidence>